<gene>
    <name evidence="2" type="ORF">C4N18_14780</name>
</gene>
<organism evidence="2 3">
    <name type="scientific">Fusobacterium varium ATCC 27725</name>
    <dbReference type="NCBI Taxonomy" id="469618"/>
    <lineage>
        <taxon>Bacteria</taxon>
        <taxon>Fusobacteriati</taxon>
        <taxon>Fusobacteriota</taxon>
        <taxon>Fusobacteriia</taxon>
        <taxon>Fusobacteriales</taxon>
        <taxon>Fusobacteriaceae</taxon>
        <taxon>Fusobacterium</taxon>
    </lineage>
</organism>
<feature type="transmembrane region" description="Helical" evidence="1">
    <location>
        <begin position="187"/>
        <end position="205"/>
    </location>
</feature>
<feature type="transmembrane region" description="Helical" evidence="1">
    <location>
        <begin position="104"/>
        <end position="121"/>
    </location>
</feature>
<proteinExistence type="predicted"/>
<evidence type="ECO:0000256" key="1">
    <source>
        <dbReference type="SAM" id="Phobius"/>
    </source>
</evidence>
<keyword evidence="1" id="KW-0472">Membrane</keyword>
<dbReference type="Pfam" id="PF13803">
    <property type="entry name" value="DUF4184"/>
    <property type="match status" value="1"/>
</dbReference>
<keyword evidence="1" id="KW-1133">Transmembrane helix</keyword>
<evidence type="ECO:0000313" key="2">
    <source>
        <dbReference type="EMBL" id="AVQ32430.1"/>
    </source>
</evidence>
<protein>
    <submittedName>
        <fullName evidence="2">DUF4184 domain-containing protein</fullName>
    </submittedName>
</protein>
<feature type="transmembrane region" description="Helical" evidence="1">
    <location>
        <begin position="217"/>
        <end position="236"/>
    </location>
</feature>
<dbReference type="GeneID" id="77469270"/>
<feature type="transmembrane region" description="Helical" evidence="1">
    <location>
        <begin position="52"/>
        <end position="72"/>
    </location>
</feature>
<reference evidence="3" key="1">
    <citation type="journal article" date="2018" name="MSphere">
        <title>Fusobacterium Genomics Using MinION and Illumina Sequencing Enables Genome Completion and Correction.</title>
        <authorList>
            <person name="Todd S.M."/>
            <person name="Settlage R.E."/>
            <person name="Lahmers K.K."/>
            <person name="Slade D.J."/>
        </authorList>
    </citation>
    <scope>NUCLEOTIDE SEQUENCE [LARGE SCALE GENOMIC DNA]</scope>
    <source>
        <strain evidence="3">ATCC 27725</strain>
    </source>
</reference>
<dbReference type="InterPro" id="IPR025238">
    <property type="entry name" value="DUF4184"/>
</dbReference>
<accession>A0ABM6U7R1</accession>
<name>A0ABM6U7R1_FUSVA</name>
<keyword evidence="3" id="KW-1185">Reference proteome</keyword>
<dbReference type="EMBL" id="CP028103">
    <property type="protein sequence ID" value="AVQ32430.1"/>
    <property type="molecule type" value="Genomic_DNA"/>
</dbReference>
<keyword evidence="1" id="KW-0812">Transmembrane</keyword>
<dbReference type="Proteomes" id="UP000241238">
    <property type="component" value="Chromosome"/>
</dbReference>
<sequence length="244" mass="28517">MPFTFSHPAIILPLKKLPKKYISMTGLIVGSITPDFEYFLRMKSKYSHTISGILWYDLPMGIFLAFIFHNLIKEALINNMPLFFKSRFINLRDFNWNSYFKKNWYIVIISIIIGICSHILWDGFTHRTGHFVKIFPVLKSSIRLFGTKIPVYRILQHISTFLGGIAVIKAVIDLPADKSCTTQKGKYKYWILLITATPIIMFYGLSKRIPYYSFWNLIVNFITAFLLSMVLTSFIFREKNINKN</sequence>
<evidence type="ECO:0000313" key="3">
    <source>
        <dbReference type="Proteomes" id="UP000241238"/>
    </source>
</evidence>
<dbReference type="RefSeq" id="WP_005951430.1">
    <property type="nucleotide sequence ID" value="NZ_CP028103.1"/>
</dbReference>